<evidence type="ECO:0000313" key="10">
    <source>
        <dbReference type="Proteomes" id="UP000220527"/>
    </source>
</evidence>
<feature type="transmembrane region" description="Helical" evidence="6">
    <location>
        <begin position="714"/>
        <end position="739"/>
    </location>
</feature>
<feature type="domain" description="ABC3 transporter permease C-terminal" evidence="7">
    <location>
        <begin position="722"/>
        <end position="839"/>
    </location>
</feature>
<organism evidence="9 10">
    <name type="scientific">Candidatus Viridilinea mediisalina</name>
    <dbReference type="NCBI Taxonomy" id="2024553"/>
    <lineage>
        <taxon>Bacteria</taxon>
        <taxon>Bacillati</taxon>
        <taxon>Chloroflexota</taxon>
        <taxon>Chloroflexia</taxon>
        <taxon>Chloroflexales</taxon>
        <taxon>Chloroflexineae</taxon>
        <taxon>Oscillochloridaceae</taxon>
        <taxon>Candidatus Viridilinea</taxon>
    </lineage>
</organism>
<protein>
    <submittedName>
        <fullName evidence="9">Permease</fullName>
    </submittedName>
</protein>
<evidence type="ECO:0000256" key="5">
    <source>
        <dbReference type="ARBA" id="ARBA00023136"/>
    </source>
</evidence>
<dbReference type="Pfam" id="PF12704">
    <property type="entry name" value="MacB_PCD"/>
    <property type="match status" value="2"/>
</dbReference>
<accession>A0A2A6RNR1</accession>
<dbReference type="AlphaFoldDB" id="A0A2A6RNR1"/>
<evidence type="ECO:0000256" key="3">
    <source>
        <dbReference type="ARBA" id="ARBA00022692"/>
    </source>
</evidence>
<dbReference type="Pfam" id="PF02687">
    <property type="entry name" value="FtsX"/>
    <property type="match status" value="2"/>
</dbReference>
<feature type="transmembrane region" description="Helical" evidence="6">
    <location>
        <begin position="298"/>
        <end position="322"/>
    </location>
</feature>
<evidence type="ECO:0000259" key="8">
    <source>
        <dbReference type="Pfam" id="PF12704"/>
    </source>
</evidence>
<keyword evidence="10" id="KW-1185">Reference proteome</keyword>
<sequence length="846" mass="89727">MLFRTTWRFMLRHPWQLGLCVLGVALGVAMVVAIDLANASARRAFQLSAESVVGRATHQVLGGPTGLSEELYRQLRVEVGLRSSAPVVEGYVQVPALENQTLQLLGVDPLAEPPFRAYMGERGGELDLAALMAEPATVLLAETTARRAGLELGDALTLQIGTHEVDVRLVGLLQPNDQVGREALEGLLISDIATAQELLGMVGRLSRIDLILPATSDPPPQLLALLPPGAELLPAATRSNALEQMTRAFELNLTALSFLALIVGMFLIYNTVTFSVVQRRMLFGTLRCLGVTRGQLAALVLTEAALISLVGSLLGLALGVILGRGLVGLVTQTINDLYFVVTVRSLALDPLVLLRGFVLGVVATLVAAAVPTLEALLTPPRTVLRRSSVEDRARHLVPRLAGVGLLLLLLGLGLLGLPAEVGVGSLFVAFTALFAIVIGAALLAPLFTVGLMRIARPLLGAVFGLLGRMAARAVEANLSRTAVAIAALMVAVSVTIGVGIMVHSFRQTVVVWLEHSLMADVYISPPSNTANRIDGVLDPALPAQLAELEGVAAVVRLRSTQVNTLVGPTILMAVDAGAERGRTTLRFVAGGDDATWAAWDAGALLISEPFALRSGLGVGDSLRLRTDRGLQDFPIAGVYYDYSSDRGIIRLRYNTYRAAWDDPEISSLALYATPGSDSEALLARLRAATSGTGVLVSSNRALRESSLAVFDRTFAITAVLQLLATIVAFIGILSALMALQLERGRELAMLRANGLTPRQVWGLILGQTGLIGAVAGLLAIPLGLAMALVLVYVINRRSFGWTLDLALEPRIFLQALLVALIAAFLAGLYPAYQMSRTSPAAALREE</sequence>
<feature type="domain" description="MacB-like periplasmic core" evidence="8">
    <location>
        <begin position="481"/>
        <end position="687"/>
    </location>
</feature>
<dbReference type="Proteomes" id="UP000220527">
    <property type="component" value="Unassembled WGS sequence"/>
</dbReference>
<dbReference type="OrthoDB" id="9780560at2"/>
<feature type="transmembrane region" description="Helical" evidence="6">
    <location>
        <begin position="760"/>
        <end position="791"/>
    </location>
</feature>
<feature type="transmembrane region" description="Helical" evidence="6">
    <location>
        <begin position="811"/>
        <end position="832"/>
    </location>
</feature>
<evidence type="ECO:0000256" key="4">
    <source>
        <dbReference type="ARBA" id="ARBA00022989"/>
    </source>
</evidence>
<name>A0A2A6RNR1_9CHLR</name>
<dbReference type="PANTHER" id="PTHR30287:SF2">
    <property type="entry name" value="BLL1001 PROTEIN"/>
    <property type="match status" value="1"/>
</dbReference>
<comment type="caution">
    <text evidence="9">The sequence shown here is derived from an EMBL/GenBank/DDBJ whole genome shotgun (WGS) entry which is preliminary data.</text>
</comment>
<evidence type="ECO:0000256" key="1">
    <source>
        <dbReference type="ARBA" id="ARBA00004651"/>
    </source>
</evidence>
<feature type="transmembrane region" description="Helical" evidence="6">
    <location>
        <begin position="352"/>
        <end position="376"/>
    </location>
</feature>
<dbReference type="GO" id="GO:0005886">
    <property type="term" value="C:plasma membrane"/>
    <property type="evidence" value="ECO:0007669"/>
    <property type="project" value="UniProtKB-SubCell"/>
</dbReference>
<keyword evidence="2" id="KW-1003">Cell membrane</keyword>
<dbReference type="RefSeq" id="WP_097642641.1">
    <property type="nucleotide sequence ID" value="NZ_NQWI01000008.1"/>
</dbReference>
<feature type="domain" description="MacB-like periplasmic core" evidence="8">
    <location>
        <begin position="19"/>
        <end position="199"/>
    </location>
</feature>
<evidence type="ECO:0000256" key="2">
    <source>
        <dbReference type="ARBA" id="ARBA00022475"/>
    </source>
</evidence>
<dbReference type="InterPro" id="IPR003838">
    <property type="entry name" value="ABC3_permease_C"/>
</dbReference>
<evidence type="ECO:0000259" key="7">
    <source>
        <dbReference type="Pfam" id="PF02687"/>
    </source>
</evidence>
<feature type="transmembrane region" description="Helical" evidence="6">
    <location>
        <begin position="423"/>
        <end position="447"/>
    </location>
</feature>
<feature type="transmembrane region" description="Helical" evidence="6">
    <location>
        <begin position="255"/>
        <end position="277"/>
    </location>
</feature>
<feature type="transmembrane region" description="Helical" evidence="6">
    <location>
        <begin position="482"/>
        <end position="502"/>
    </location>
</feature>
<proteinExistence type="predicted"/>
<evidence type="ECO:0000256" key="6">
    <source>
        <dbReference type="SAM" id="Phobius"/>
    </source>
</evidence>
<keyword evidence="3 6" id="KW-0812">Transmembrane</keyword>
<evidence type="ECO:0000313" key="9">
    <source>
        <dbReference type="EMBL" id="PDW04518.1"/>
    </source>
</evidence>
<dbReference type="InterPro" id="IPR038766">
    <property type="entry name" value="Membrane_comp_ABC_pdt"/>
</dbReference>
<dbReference type="PANTHER" id="PTHR30287">
    <property type="entry name" value="MEMBRANE COMPONENT OF PREDICTED ABC SUPERFAMILY METABOLITE UPTAKE TRANSPORTER"/>
    <property type="match status" value="1"/>
</dbReference>
<dbReference type="InterPro" id="IPR025857">
    <property type="entry name" value="MacB_PCD"/>
</dbReference>
<keyword evidence="5 6" id="KW-0472">Membrane</keyword>
<keyword evidence="4 6" id="KW-1133">Transmembrane helix</keyword>
<feature type="domain" description="ABC3 transporter permease C-terminal" evidence="7">
    <location>
        <begin position="256"/>
        <end position="376"/>
    </location>
</feature>
<dbReference type="EMBL" id="NQWI01000008">
    <property type="protein sequence ID" value="PDW04518.1"/>
    <property type="molecule type" value="Genomic_DNA"/>
</dbReference>
<gene>
    <name evidence="9" type="ORF">CJ255_03110</name>
</gene>
<feature type="transmembrane region" description="Helical" evidence="6">
    <location>
        <begin position="396"/>
        <end position="417"/>
    </location>
</feature>
<reference evidence="10" key="1">
    <citation type="submission" date="2017-08" db="EMBL/GenBank/DDBJ databases">
        <authorList>
            <person name="Grouzdev D.S."/>
            <person name="Gaisin V.A."/>
            <person name="Rysina M.S."/>
            <person name="Gorlenko V.M."/>
        </authorList>
    </citation>
    <scope>NUCLEOTIDE SEQUENCE [LARGE SCALE GENOMIC DNA]</scope>
    <source>
        <strain evidence="10">Kir15-3F</strain>
    </source>
</reference>
<comment type="subcellular location">
    <subcellularLocation>
        <location evidence="1">Cell membrane</location>
        <topology evidence="1">Multi-pass membrane protein</topology>
    </subcellularLocation>
</comment>